<reference evidence="3 4" key="1">
    <citation type="submission" date="2022-03" db="EMBL/GenBank/DDBJ databases">
        <title>Rhizobium SSM4.3 sp. nov., isolated from Sediment (Gouqi Island).</title>
        <authorList>
            <person name="Chen G."/>
        </authorList>
    </citation>
    <scope>NUCLEOTIDE SEQUENCE [LARGE SCALE GENOMIC DNA]</scope>
    <source>
        <strain evidence="3 4">SSM4.3</strain>
        <plasmid evidence="3">unnamed</plasmid>
    </source>
</reference>
<evidence type="ECO:0000313" key="3">
    <source>
        <dbReference type="EMBL" id="MCJ8238696.1"/>
    </source>
</evidence>
<dbReference type="Proteomes" id="UP001522662">
    <property type="component" value="Unassembled WGS sequence"/>
</dbReference>
<dbReference type="Gene3D" id="3.90.1150.10">
    <property type="entry name" value="Aspartate Aminotransferase, domain 1"/>
    <property type="match status" value="1"/>
</dbReference>
<dbReference type="CDD" id="cd00616">
    <property type="entry name" value="AHBA_syn"/>
    <property type="match status" value="1"/>
</dbReference>
<accession>A0ABT0CZZ4</accession>
<geneLocation type="plasmid" evidence="3">
    <name>unnamed</name>
</geneLocation>
<dbReference type="EMBL" id="JALAYX010000002">
    <property type="protein sequence ID" value="MCJ8238696.1"/>
    <property type="molecule type" value="Genomic_DNA"/>
</dbReference>
<dbReference type="PANTHER" id="PTHR30244:SF34">
    <property type="entry name" value="DTDP-4-AMINO-4,6-DIDEOXYGALACTOSE TRANSAMINASE"/>
    <property type="match status" value="1"/>
</dbReference>
<proteinExistence type="inferred from homology"/>
<keyword evidence="2" id="KW-0663">Pyridoxal phosphate</keyword>
<keyword evidence="4" id="KW-1185">Reference proteome</keyword>
<dbReference type="SUPFAM" id="SSF53383">
    <property type="entry name" value="PLP-dependent transferases"/>
    <property type="match status" value="1"/>
</dbReference>
<dbReference type="PIRSF" id="PIRSF000390">
    <property type="entry name" value="PLP_StrS"/>
    <property type="match status" value="1"/>
</dbReference>
<protein>
    <submittedName>
        <fullName evidence="3">DegT/DnrJ/EryC1/StrS family aminotransferase</fullName>
    </submittedName>
</protein>
<evidence type="ECO:0000256" key="1">
    <source>
        <dbReference type="ARBA" id="ARBA00037999"/>
    </source>
</evidence>
<dbReference type="InterPro" id="IPR015422">
    <property type="entry name" value="PyrdxlP-dep_Trfase_small"/>
</dbReference>
<keyword evidence="3" id="KW-0032">Aminotransferase</keyword>
<dbReference type="PANTHER" id="PTHR30244">
    <property type="entry name" value="TRANSAMINASE"/>
    <property type="match status" value="1"/>
</dbReference>
<gene>
    <name evidence="3" type="ORF">MKJ03_10170</name>
</gene>
<keyword evidence="3" id="KW-0808">Transferase</keyword>
<dbReference type="GO" id="GO:0008483">
    <property type="term" value="F:transaminase activity"/>
    <property type="evidence" value="ECO:0007669"/>
    <property type="project" value="UniProtKB-KW"/>
</dbReference>
<dbReference type="Gene3D" id="3.40.640.10">
    <property type="entry name" value="Type I PLP-dependent aspartate aminotransferase-like (Major domain)"/>
    <property type="match status" value="1"/>
</dbReference>
<dbReference type="InterPro" id="IPR015421">
    <property type="entry name" value="PyrdxlP-dep_Trfase_major"/>
</dbReference>
<dbReference type="Pfam" id="PF01041">
    <property type="entry name" value="DegT_DnrJ_EryC1"/>
    <property type="match status" value="1"/>
</dbReference>
<dbReference type="InterPro" id="IPR000653">
    <property type="entry name" value="DegT/StrS_aminotransferase"/>
</dbReference>
<dbReference type="RefSeq" id="WP_245136494.1">
    <property type="nucleotide sequence ID" value="NZ_CP128477.1"/>
</dbReference>
<dbReference type="InterPro" id="IPR015424">
    <property type="entry name" value="PyrdxlP-dep_Trfase"/>
</dbReference>
<sequence>MSQIRLMKPYVSFNEVEAEFRDVFDTGIFTRGRYVEELRADIVRYTGSKHAFLATSATTALWVCLKLLEIGPGDEVVVSDFSFPATANVVEDLGARPLFADVSSQTYNMRPDALRSLLTEKTKAVIFVDALGNPAGLHEIKDICREHGIPLIEDAACSIGSSEFGRPCGSVADLTCFSFHPRKLISSGEGGAITTDRDDWAEWLSVKLAHGARPTENGLDFVDYGYNFRLTELQAIMASKQLAKIDEIVDSRNAIREVYRAQLEPIGFVAQHAGNSVRHNVQSLVFSVPPTCNRDALVAGLRSEGVESTIGTYAMSATTYYANKYGTRNDIAASLMTSTITLPCYDNVDVERVAAAIRHITKHSG</sequence>
<organism evidence="3 4">
    <name type="scientific">Peteryoungia algae</name>
    <dbReference type="NCBI Taxonomy" id="2919917"/>
    <lineage>
        <taxon>Bacteria</taxon>
        <taxon>Pseudomonadati</taxon>
        <taxon>Pseudomonadota</taxon>
        <taxon>Alphaproteobacteria</taxon>
        <taxon>Hyphomicrobiales</taxon>
        <taxon>Rhizobiaceae</taxon>
        <taxon>Peteryoungia</taxon>
    </lineage>
</organism>
<evidence type="ECO:0000313" key="4">
    <source>
        <dbReference type="Proteomes" id="UP001522662"/>
    </source>
</evidence>
<evidence type="ECO:0000256" key="2">
    <source>
        <dbReference type="RuleBase" id="RU004508"/>
    </source>
</evidence>
<keyword evidence="3" id="KW-0614">Plasmid</keyword>
<comment type="similarity">
    <text evidence="1 2">Belongs to the DegT/DnrJ/EryC1 family.</text>
</comment>
<comment type="caution">
    <text evidence="3">The sequence shown here is derived from an EMBL/GenBank/DDBJ whole genome shotgun (WGS) entry which is preliminary data.</text>
</comment>
<name>A0ABT0CZZ4_9HYPH</name>